<dbReference type="InterPro" id="IPR002173">
    <property type="entry name" value="Carboh/pur_kinase_PfkB_CS"/>
</dbReference>
<dbReference type="InterPro" id="IPR050306">
    <property type="entry name" value="PfkB_Carbo_kinase"/>
</dbReference>
<accession>A0A1W1X395</accession>
<comment type="similarity">
    <text evidence="1">Belongs to the carbohydrate kinase PfkB family.</text>
</comment>
<organism evidence="5 6">
    <name type="scientific">Andreprevotia lacus DSM 23236</name>
    <dbReference type="NCBI Taxonomy" id="1121001"/>
    <lineage>
        <taxon>Bacteria</taxon>
        <taxon>Pseudomonadati</taxon>
        <taxon>Pseudomonadota</taxon>
        <taxon>Betaproteobacteria</taxon>
        <taxon>Neisseriales</taxon>
        <taxon>Chitinibacteraceae</taxon>
        <taxon>Andreprevotia</taxon>
    </lineage>
</organism>
<dbReference type="PROSITE" id="PS00584">
    <property type="entry name" value="PFKB_KINASES_2"/>
    <property type="match status" value="1"/>
</dbReference>
<name>A0A1W1X395_9NEIS</name>
<dbReference type="AlphaFoldDB" id="A0A1W1X395"/>
<dbReference type="OrthoDB" id="9795789at2"/>
<gene>
    <name evidence="5" type="ORF">SAMN02745857_00560</name>
</gene>
<dbReference type="Proteomes" id="UP000192761">
    <property type="component" value="Unassembled WGS sequence"/>
</dbReference>
<dbReference type="GO" id="GO:0016301">
    <property type="term" value="F:kinase activity"/>
    <property type="evidence" value="ECO:0007669"/>
    <property type="project" value="UniProtKB-KW"/>
</dbReference>
<dbReference type="PANTHER" id="PTHR43085:SF57">
    <property type="entry name" value="CARBOHYDRATE KINASE PFKB DOMAIN-CONTAINING PROTEIN"/>
    <property type="match status" value="1"/>
</dbReference>
<feature type="domain" description="Carbohydrate kinase PfkB" evidence="4">
    <location>
        <begin position="11"/>
        <end position="301"/>
    </location>
</feature>
<evidence type="ECO:0000313" key="6">
    <source>
        <dbReference type="Proteomes" id="UP000192761"/>
    </source>
</evidence>
<keyword evidence="2" id="KW-0808">Transferase</keyword>
<evidence type="ECO:0000256" key="3">
    <source>
        <dbReference type="ARBA" id="ARBA00022777"/>
    </source>
</evidence>
<evidence type="ECO:0000256" key="1">
    <source>
        <dbReference type="ARBA" id="ARBA00010688"/>
    </source>
</evidence>
<dbReference type="Pfam" id="PF00294">
    <property type="entry name" value="PfkB"/>
    <property type="match status" value="1"/>
</dbReference>
<dbReference type="EMBL" id="FWXD01000002">
    <property type="protein sequence ID" value="SMC18429.1"/>
    <property type="molecule type" value="Genomic_DNA"/>
</dbReference>
<dbReference type="InterPro" id="IPR011611">
    <property type="entry name" value="PfkB_dom"/>
</dbReference>
<dbReference type="PANTHER" id="PTHR43085">
    <property type="entry name" value="HEXOKINASE FAMILY MEMBER"/>
    <property type="match status" value="1"/>
</dbReference>
<reference evidence="5 6" key="1">
    <citation type="submission" date="2017-04" db="EMBL/GenBank/DDBJ databases">
        <authorList>
            <person name="Afonso C.L."/>
            <person name="Miller P.J."/>
            <person name="Scott M.A."/>
            <person name="Spackman E."/>
            <person name="Goraichik I."/>
            <person name="Dimitrov K.M."/>
            <person name="Suarez D.L."/>
            <person name="Swayne D.E."/>
        </authorList>
    </citation>
    <scope>NUCLEOTIDE SEQUENCE [LARGE SCALE GENOMIC DNA]</scope>
    <source>
        <strain evidence="5 6">DSM 23236</strain>
    </source>
</reference>
<keyword evidence="6" id="KW-1185">Reference proteome</keyword>
<dbReference type="STRING" id="1121001.SAMN02745857_00560"/>
<dbReference type="SUPFAM" id="SSF53613">
    <property type="entry name" value="Ribokinase-like"/>
    <property type="match status" value="1"/>
</dbReference>
<dbReference type="RefSeq" id="WP_084089016.1">
    <property type="nucleotide sequence ID" value="NZ_FWXD01000002.1"/>
</dbReference>
<proteinExistence type="inferred from homology"/>
<sequence>MRIDILTAGCMVADLLAYPVNQFPARGKLGNVERVGAHLGGSAANTGAHLVSLGYRVAIAAAVGDDLLGRVVVGLAEEAGLDTRWLSHKPGSHSAATMVMVAPDAERSFLQATGAQGLLSAADIPLVAARAAGARAFHLAGYFALPALEAGDGSPAVALLREATALGYLTALDGVWDAHARWRRVISPLLPWIDVYTPSRDEAEHIVGATDPHEQIDQLFALGVRKVVAVTDGAHGAWIGDAAGLRYHLPPAKVATVDTTGAGDAFAAGLLAALLDELPLAEAGRLASACGGLSTTVFGGGKGFARRNEAEALAATIIPVAAKAGQESV</sequence>
<evidence type="ECO:0000313" key="5">
    <source>
        <dbReference type="EMBL" id="SMC18429.1"/>
    </source>
</evidence>
<keyword evidence="3 5" id="KW-0418">Kinase</keyword>
<evidence type="ECO:0000256" key="2">
    <source>
        <dbReference type="ARBA" id="ARBA00022679"/>
    </source>
</evidence>
<evidence type="ECO:0000259" key="4">
    <source>
        <dbReference type="Pfam" id="PF00294"/>
    </source>
</evidence>
<dbReference type="Gene3D" id="3.40.1190.20">
    <property type="match status" value="1"/>
</dbReference>
<dbReference type="InterPro" id="IPR029056">
    <property type="entry name" value="Ribokinase-like"/>
</dbReference>
<protein>
    <submittedName>
        <fullName evidence="5">Sugar or nucleoside kinase, ribokinase family</fullName>
    </submittedName>
</protein>